<dbReference type="GO" id="GO:0005739">
    <property type="term" value="C:mitochondrion"/>
    <property type="evidence" value="ECO:0007669"/>
    <property type="project" value="TreeGrafter"/>
</dbReference>
<dbReference type="InterPro" id="IPR033371">
    <property type="entry name" value="ARGLU1"/>
</dbReference>
<dbReference type="PANTHER" id="PTHR31711">
    <property type="entry name" value="ARGININE AND GLUTAMATE-RICH PROTEIN 1"/>
    <property type="match status" value="1"/>
</dbReference>
<evidence type="ECO:0000256" key="1">
    <source>
        <dbReference type="SAM" id="MobiDB-lite"/>
    </source>
</evidence>
<feature type="region of interest" description="Disordered" evidence="1">
    <location>
        <begin position="143"/>
        <end position="210"/>
    </location>
</feature>
<dbReference type="PANTHER" id="PTHR31711:SF1">
    <property type="entry name" value="ARGININE AND GLUTAMATE-RICH PROTEIN 1"/>
    <property type="match status" value="1"/>
</dbReference>
<gene>
    <name evidence="2" type="ORF">RHGRI_014128</name>
</gene>
<dbReference type="Pfam" id="PF15346">
    <property type="entry name" value="ARGLU"/>
    <property type="match status" value="1"/>
</dbReference>
<evidence type="ECO:0000313" key="2">
    <source>
        <dbReference type="EMBL" id="KAG5548675.1"/>
    </source>
</evidence>
<evidence type="ECO:0000313" key="3">
    <source>
        <dbReference type="Proteomes" id="UP000823749"/>
    </source>
</evidence>
<organism evidence="2 3">
    <name type="scientific">Rhododendron griersonianum</name>
    <dbReference type="NCBI Taxonomy" id="479676"/>
    <lineage>
        <taxon>Eukaryota</taxon>
        <taxon>Viridiplantae</taxon>
        <taxon>Streptophyta</taxon>
        <taxon>Embryophyta</taxon>
        <taxon>Tracheophyta</taxon>
        <taxon>Spermatophyta</taxon>
        <taxon>Magnoliopsida</taxon>
        <taxon>eudicotyledons</taxon>
        <taxon>Gunneridae</taxon>
        <taxon>Pentapetalae</taxon>
        <taxon>asterids</taxon>
        <taxon>Ericales</taxon>
        <taxon>Ericaceae</taxon>
        <taxon>Ericoideae</taxon>
        <taxon>Rhodoreae</taxon>
        <taxon>Rhododendron</taxon>
    </lineage>
</organism>
<comment type="caution">
    <text evidence="2">The sequence shown here is derived from an EMBL/GenBank/DDBJ whole genome shotgun (WGS) entry which is preliminary data.</text>
</comment>
<dbReference type="GO" id="GO:0005654">
    <property type="term" value="C:nucleoplasm"/>
    <property type="evidence" value="ECO:0007669"/>
    <property type="project" value="TreeGrafter"/>
</dbReference>
<keyword evidence="3" id="KW-1185">Reference proteome</keyword>
<protein>
    <submittedName>
        <fullName evidence="2">Uncharacterized protein</fullName>
    </submittedName>
</protein>
<sequence>MFEVTVHDSIHIVLDGAGSTKKSFNFPSTPQKSFTISKATRQQEAELELIEEETAKRVEEAIRKKVEESLNSEEIKLELQRRLEEGRRKLLDVVAVQLEKEKESAVIEARKREASIHYKIKKERAKKDKEELERMIEENRRKVEEAQRREALEQQRREEERYRELEERQKQKEEAMRRKKQQEEEERANQIKLLGKNKARPKVSFAIGSK</sequence>
<dbReference type="Proteomes" id="UP000823749">
    <property type="component" value="Chromosome 5"/>
</dbReference>
<name>A0AAV6K8K3_9ERIC</name>
<accession>A0AAV6K8K3</accession>
<dbReference type="GO" id="GO:0045296">
    <property type="term" value="F:cadherin binding"/>
    <property type="evidence" value="ECO:0007669"/>
    <property type="project" value="TreeGrafter"/>
</dbReference>
<dbReference type="EMBL" id="JACTNZ010000005">
    <property type="protein sequence ID" value="KAG5548675.1"/>
    <property type="molecule type" value="Genomic_DNA"/>
</dbReference>
<feature type="compositionally biased region" description="Basic and acidic residues" evidence="1">
    <location>
        <begin position="143"/>
        <end position="176"/>
    </location>
</feature>
<dbReference type="AlphaFoldDB" id="A0AAV6K8K3"/>
<proteinExistence type="predicted"/>
<reference evidence="2" key="1">
    <citation type="submission" date="2020-08" db="EMBL/GenBank/DDBJ databases">
        <title>Plant Genome Project.</title>
        <authorList>
            <person name="Zhang R.-G."/>
        </authorList>
    </citation>
    <scope>NUCLEOTIDE SEQUENCE</scope>
    <source>
        <strain evidence="2">WSP0</strain>
        <tissue evidence="2">Leaf</tissue>
    </source>
</reference>